<dbReference type="InterPro" id="IPR005331">
    <property type="entry name" value="Sulfotransferase"/>
</dbReference>
<keyword evidence="2" id="KW-1185">Reference proteome</keyword>
<dbReference type="SUPFAM" id="SSF52540">
    <property type="entry name" value="P-loop containing nucleoside triphosphate hydrolases"/>
    <property type="match status" value="1"/>
</dbReference>
<sequence>MALRWPLRLGGATTDPDAVYVFLKAEGIAYGRIPKAANSQMRARLAARAGLDQAGRWSVNQDQYWADPRRREVALLTGGELRRRYPDAAVFTVVRNPFDRLASCYRSKMLEETGKVDFGPGFARGMAFDAFVRRVAETPDRRANKHFRAQTSILFRGGEPKSLFVVRLDRLADEWPALRRHLIEARGFDIGPVPGPEGAPRPDSLARVQWTDELIALARERYRDDLARFFPQVEGPAAAR</sequence>
<dbReference type="Pfam" id="PF03567">
    <property type="entry name" value="Sulfotransfer_2"/>
    <property type="match status" value="1"/>
</dbReference>
<dbReference type="EMBL" id="JAEKJA010000003">
    <property type="protein sequence ID" value="MBJ3775034.1"/>
    <property type="molecule type" value="Genomic_DNA"/>
</dbReference>
<dbReference type="RefSeq" id="WP_211110071.1">
    <property type="nucleotide sequence ID" value="NZ_JAEKJA010000003.1"/>
</dbReference>
<accession>A0A934MJZ9</accession>
<dbReference type="GO" id="GO:0008146">
    <property type="term" value="F:sulfotransferase activity"/>
    <property type="evidence" value="ECO:0007669"/>
    <property type="project" value="InterPro"/>
</dbReference>
<proteinExistence type="predicted"/>
<dbReference type="Proteomes" id="UP000609531">
    <property type="component" value="Unassembled WGS sequence"/>
</dbReference>
<dbReference type="GO" id="GO:0016020">
    <property type="term" value="C:membrane"/>
    <property type="evidence" value="ECO:0007669"/>
    <property type="project" value="InterPro"/>
</dbReference>
<comment type="caution">
    <text evidence="1">The sequence shown here is derived from an EMBL/GenBank/DDBJ whole genome shotgun (WGS) entry which is preliminary data.</text>
</comment>
<dbReference type="AlphaFoldDB" id="A0A934MJZ9"/>
<gene>
    <name evidence="1" type="ORF">JCR33_05005</name>
</gene>
<evidence type="ECO:0000313" key="2">
    <source>
        <dbReference type="Proteomes" id="UP000609531"/>
    </source>
</evidence>
<organism evidence="1 2">
    <name type="scientific">Acuticoccus mangrovi</name>
    <dbReference type="NCBI Taxonomy" id="2796142"/>
    <lineage>
        <taxon>Bacteria</taxon>
        <taxon>Pseudomonadati</taxon>
        <taxon>Pseudomonadota</taxon>
        <taxon>Alphaproteobacteria</taxon>
        <taxon>Hyphomicrobiales</taxon>
        <taxon>Amorphaceae</taxon>
        <taxon>Acuticoccus</taxon>
    </lineage>
</organism>
<protein>
    <submittedName>
        <fullName evidence="1">Sulfotransferase family 2 domain-containing protein</fullName>
    </submittedName>
</protein>
<dbReference type="InterPro" id="IPR027417">
    <property type="entry name" value="P-loop_NTPase"/>
</dbReference>
<evidence type="ECO:0000313" key="1">
    <source>
        <dbReference type="EMBL" id="MBJ3775034.1"/>
    </source>
</evidence>
<reference evidence="1" key="1">
    <citation type="submission" date="2020-12" db="EMBL/GenBank/DDBJ databases">
        <title>Bacterial taxonomy.</title>
        <authorList>
            <person name="Pan X."/>
        </authorList>
    </citation>
    <scope>NUCLEOTIDE SEQUENCE</scope>
    <source>
        <strain evidence="1">B2012</strain>
    </source>
</reference>
<name>A0A934MJZ9_9HYPH</name>